<gene>
    <name evidence="9" type="primary">gpmI</name>
    <name evidence="16" type="ORF">A3D04_02890</name>
</gene>
<proteinExistence type="inferred from homology"/>
<feature type="binding site" evidence="9 12">
    <location>
        <position position="198"/>
    </location>
    <ligand>
        <name>substrate</name>
    </ligand>
</feature>
<evidence type="ECO:0000256" key="9">
    <source>
        <dbReference type="HAMAP-Rule" id="MF_01038"/>
    </source>
</evidence>
<protein>
    <recommendedName>
        <fullName evidence="9 10">2,3-bisphosphoglycerate-independent phosphoglycerate mutase</fullName>
        <shortName evidence="9">BPG-independent PGAM</shortName>
        <shortName evidence="9">Phosphoglyceromutase</shortName>
        <shortName evidence="9">iPGM</shortName>
        <ecNumber evidence="9 10">5.4.2.12</ecNumber>
    </recommendedName>
</protein>
<dbReference type="PANTHER" id="PTHR31637:SF0">
    <property type="entry name" value="2,3-BISPHOSPHOGLYCERATE-INDEPENDENT PHOSPHOGLYCERATE MUTASE"/>
    <property type="match status" value="1"/>
</dbReference>
<feature type="binding site" evidence="9 13">
    <location>
        <position position="67"/>
    </location>
    <ligand>
        <name>Mn(2+)</name>
        <dbReference type="ChEBI" id="CHEBI:29035"/>
        <label>2</label>
    </ligand>
</feature>
<dbReference type="InterPro" id="IPR036646">
    <property type="entry name" value="PGAM_B_sf"/>
</dbReference>
<evidence type="ECO:0000313" key="17">
    <source>
        <dbReference type="Proteomes" id="UP000177369"/>
    </source>
</evidence>
<organism evidence="16 17">
    <name type="scientific">Candidatus Curtissbacteria bacterium RIFCSPHIGHO2_02_FULL_40_16b</name>
    <dbReference type="NCBI Taxonomy" id="1797714"/>
    <lineage>
        <taxon>Bacteria</taxon>
        <taxon>Candidatus Curtissiibacteriota</taxon>
    </lineage>
</organism>
<evidence type="ECO:0000256" key="8">
    <source>
        <dbReference type="ARBA" id="ARBA00023235"/>
    </source>
</evidence>
<feature type="active site" description="Phosphoserine intermediate" evidence="9 11">
    <location>
        <position position="67"/>
    </location>
</feature>
<dbReference type="GO" id="GO:0006096">
    <property type="term" value="P:glycolytic process"/>
    <property type="evidence" value="ECO:0007669"/>
    <property type="project" value="UniProtKB-UniRule"/>
</dbReference>
<dbReference type="AlphaFoldDB" id="A0A1F5G840"/>
<feature type="binding site" evidence="9 13">
    <location>
        <position position="427"/>
    </location>
    <ligand>
        <name>Mn(2+)</name>
        <dbReference type="ChEBI" id="CHEBI:29035"/>
        <label>1</label>
    </ligand>
</feature>
<dbReference type="InterPro" id="IPR011258">
    <property type="entry name" value="BPG-indep_PGM_N"/>
</dbReference>
<feature type="binding site" evidence="9 12">
    <location>
        <begin position="268"/>
        <end position="271"/>
    </location>
    <ligand>
        <name>substrate</name>
    </ligand>
</feature>
<dbReference type="HAMAP" id="MF_01038">
    <property type="entry name" value="GpmI"/>
    <property type="match status" value="1"/>
</dbReference>
<evidence type="ECO:0000256" key="1">
    <source>
        <dbReference type="ARBA" id="ARBA00000370"/>
    </source>
</evidence>
<feature type="domain" description="Metalloenzyme" evidence="14">
    <location>
        <begin position="10"/>
        <end position="523"/>
    </location>
</feature>
<dbReference type="PANTHER" id="PTHR31637">
    <property type="entry name" value="2,3-BISPHOSPHOGLYCERATE-INDEPENDENT PHOSPHOGLYCERATE MUTASE"/>
    <property type="match status" value="1"/>
</dbReference>
<evidence type="ECO:0000256" key="7">
    <source>
        <dbReference type="ARBA" id="ARBA00023211"/>
    </source>
</evidence>
<dbReference type="GO" id="GO:0006007">
    <property type="term" value="P:glucose catabolic process"/>
    <property type="evidence" value="ECO:0007669"/>
    <property type="project" value="InterPro"/>
</dbReference>
<evidence type="ECO:0000256" key="11">
    <source>
        <dbReference type="PIRSR" id="PIRSR001492-1"/>
    </source>
</evidence>
<dbReference type="UniPathway" id="UPA00109">
    <property type="reaction ID" value="UER00186"/>
</dbReference>
<evidence type="ECO:0000256" key="10">
    <source>
        <dbReference type="NCBIfam" id="TIGR01307"/>
    </source>
</evidence>
<dbReference type="FunFam" id="3.40.1450.10:FF:000002">
    <property type="entry name" value="2,3-bisphosphoglycerate-independent phosphoglycerate mutase"/>
    <property type="match status" value="1"/>
</dbReference>
<name>A0A1F5G840_9BACT</name>
<keyword evidence="5 9" id="KW-0479">Metal-binding</keyword>
<evidence type="ECO:0000259" key="15">
    <source>
        <dbReference type="Pfam" id="PF06415"/>
    </source>
</evidence>
<dbReference type="SUPFAM" id="SSF64158">
    <property type="entry name" value="2,3-Bisphosphoglycerate-independent phosphoglycerate mutase, substrate-binding domain"/>
    <property type="match status" value="1"/>
</dbReference>
<feature type="binding site" evidence="9 12">
    <location>
        <begin position="160"/>
        <end position="161"/>
    </location>
    <ligand>
        <name>substrate</name>
    </ligand>
</feature>
<dbReference type="InterPro" id="IPR006124">
    <property type="entry name" value="Metalloenzyme"/>
</dbReference>
<evidence type="ECO:0000256" key="4">
    <source>
        <dbReference type="ARBA" id="ARBA00008819"/>
    </source>
</evidence>
<comment type="similarity">
    <text evidence="4 9">Belongs to the BPG-independent phosphoglycerate mutase family.</text>
</comment>
<dbReference type="NCBIfam" id="TIGR01307">
    <property type="entry name" value="pgm_bpd_ind"/>
    <property type="match status" value="1"/>
</dbReference>
<comment type="subunit">
    <text evidence="9">Monomer.</text>
</comment>
<dbReference type="EC" id="5.4.2.12" evidence="9 10"/>
<evidence type="ECO:0000256" key="3">
    <source>
        <dbReference type="ARBA" id="ARBA00004798"/>
    </source>
</evidence>
<dbReference type="Pfam" id="PF06415">
    <property type="entry name" value="iPGM_N"/>
    <property type="match status" value="1"/>
</dbReference>
<evidence type="ECO:0000256" key="6">
    <source>
        <dbReference type="ARBA" id="ARBA00023152"/>
    </source>
</evidence>
<feature type="binding site" evidence="9 12">
    <location>
        <position position="356"/>
    </location>
    <ligand>
        <name>substrate</name>
    </ligand>
</feature>
<evidence type="ECO:0000256" key="2">
    <source>
        <dbReference type="ARBA" id="ARBA00002315"/>
    </source>
</evidence>
<comment type="function">
    <text evidence="2 9">Catalyzes the interconversion of 2-phosphoglycerate and 3-phosphoglycerate.</text>
</comment>
<dbReference type="Proteomes" id="UP000177369">
    <property type="component" value="Unassembled WGS sequence"/>
</dbReference>
<dbReference type="GO" id="GO:0004619">
    <property type="term" value="F:phosphoglycerate mutase activity"/>
    <property type="evidence" value="ECO:0007669"/>
    <property type="project" value="UniProtKB-UniRule"/>
</dbReference>
<dbReference type="EMBL" id="MFBD01000040">
    <property type="protein sequence ID" value="OGD87984.1"/>
    <property type="molecule type" value="Genomic_DNA"/>
</dbReference>
<dbReference type="PIRSF" id="PIRSF001492">
    <property type="entry name" value="IPGAM"/>
    <property type="match status" value="1"/>
</dbReference>
<feature type="binding site" evidence="9 13">
    <location>
        <position position="465"/>
    </location>
    <ligand>
        <name>Mn(2+)</name>
        <dbReference type="ChEBI" id="CHEBI:29035"/>
        <label>2</label>
    </ligand>
</feature>
<dbReference type="Gene3D" id="3.40.1450.10">
    <property type="entry name" value="BPG-independent phosphoglycerate mutase, domain B"/>
    <property type="match status" value="1"/>
</dbReference>
<feature type="binding site" evidence="9 12">
    <location>
        <position position="128"/>
    </location>
    <ligand>
        <name>substrate</name>
    </ligand>
</feature>
<comment type="catalytic activity">
    <reaction evidence="1 9">
        <text>(2R)-2-phosphoglycerate = (2R)-3-phosphoglycerate</text>
        <dbReference type="Rhea" id="RHEA:15901"/>
        <dbReference type="ChEBI" id="CHEBI:58272"/>
        <dbReference type="ChEBI" id="CHEBI:58289"/>
        <dbReference type="EC" id="5.4.2.12"/>
    </reaction>
</comment>
<evidence type="ECO:0000256" key="5">
    <source>
        <dbReference type="ARBA" id="ARBA00022723"/>
    </source>
</evidence>
<dbReference type="GO" id="GO:0005829">
    <property type="term" value="C:cytosol"/>
    <property type="evidence" value="ECO:0007669"/>
    <property type="project" value="TreeGrafter"/>
</dbReference>
<evidence type="ECO:0000256" key="12">
    <source>
        <dbReference type="PIRSR" id="PIRSR001492-2"/>
    </source>
</evidence>
<comment type="caution">
    <text evidence="16">The sequence shown here is derived from an EMBL/GenBank/DDBJ whole genome shotgun (WGS) entry which is preliminary data.</text>
</comment>
<evidence type="ECO:0000259" key="14">
    <source>
        <dbReference type="Pfam" id="PF01676"/>
    </source>
</evidence>
<dbReference type="Gene3D" id="3.40.720.10">
    <property type="entry name" value="Alkaline Phosphatase, subunit A"/>
    <property type="match status" value="1"/>
</dbReference>
<evidence type="ECO:0000256" key="13">
    <source>
        <dbReference type="PIRSR" id="PIRSR001492-3"/>
    </source>
</evidence>
<dbReference type="STRING" id="1797714.A3D04_02890"/>
<dbReference type="InterPro" id="IPR005995">
    <property type="entry name" value="Pgm_bpd_ind"/>
</dbReference>
<dbReference type="GO" id="GO:0030145">
    <property type="term" value="F:manganese ion binding"/>
    <property type="evidence" value="ECO:0007669"/>
    <property type="project" value="UniProtKB-UniRule"/>
</dbReference>
<comment type="cofactor">
    <cofactor evidence="9">
        <name>Mn(2+)</name>
        <dbReference type="ChEBI" id="CHEBI:29035"/>
    </cofactor>
    <text evidence="9">Binds 2 manganese ions per subunit.</text>
</comment>
<feature type="domain" description="BPG-independent PGAM N-terminal" evidence="15">
    <location>
        <begin position="87"/>
        <end position="319"/>
    </location>
</feature>
<dbReference type="CDD" id="cd16010">
    <property type="entry name" value="iPGM"/>
    <property type="match status" value="1"/>
</dbReference>
<feature type="binding site" evidence="9 12">
    <location>
        <position position="192"/>
    </location>
    <ligand>
        <name>substrate</name>
    </ligand>
</feature>
<feature type="binding site" evidence="9 13">
    <location>
        <position position="483"/>
    </location>
    <ligand>
        <name>Mn(2+)</name>
        <dbReference type="ChEBI" id="CHEBI:29035"/>
        <label>1</label>
    </ligand>
</feature>
<comment type="pathway">
    <text evidence="3 9">Carbohydrate degradation; glycolysis; pyruvate from D-glyceraldehyde 3-phosphate: step 3/5.</text>
</comment>
<feature type="binding site" evidence="9 13">
    <location>
        <position position="423"/>
    </location>
    <ligand>
        <name>Mn(2+)</name>
        <dbReference type="ChEBI" id="CHEBI:29035"/>
        <label>1</label>
    </ligand>
</feature>
<keyword evidence="6 9" id="KW-0324">Glycolysis</keyword>
<feature type="binding site" evidence="9 13">
    <location>
        <position position="17"/>
    </location>
    <ligand>
        <name>Mn(2+)</name>
        <dbReference type="ChEBI" id="CHEBI:29035"/>
        <label>2</label>
    </ligand>
</feature>
<keyword evidence="8 9" id="KW-0413">Isomerase</keyword>
<reference evidence="16 17" key="1">
    <citation type="journal article" date="2016" name="Nat. Commun.">
        <title>Thousands of microbial genomes shed light on interconnected biogeochemical processes in an aquifer system.</title>
        <authorList>
            <person name="Anantharaman K."/>
            <person name="Brown C.T."/>
            <person name="Hug L.A."/>
            <person name="Sharon I."/>
            <person name="Castelle C.J."/>
            <person name="Probst A.J."/>
            <person name="Thomas B.C."/>
            <person name="Singh A."/>
            <person name="Wilkins M.J."/>
            <person name="Karaoz U."/>
            <person name="Brodie E.L."/>
            <person name="Williams K.H."/>
            <person name="Hubbard S.S."/>
            <person name="Banfield J.F."/>
        </authorList>
    </citation>
    <scope>NUCLEOTIDE SEQUENCE [LARGE SCALE GENOMIC DNA]</scope>
</reference>
<keyword evidence="7 9" id="KW-0464">Manganese</keyword>
<dbReference type="Pfam" id="PF01676">
    <property type="entry name" value="Metalloenzyme"/>
    <property type="match status" value="1"/>
</dbReference>
<dbReference type="InterPro" id="IPR017850">
    <property type="entry name" value="Alkaline_phosphatase_core_sf"/>
</dbReference>
<accession>A0A1F5G840</accession>
<sequence length="534" mass="58931">MLQITQKPNPVVLCVLDGWGISQDSPGNAITRANPVNFNNMWFSYPHALLVASGQAVGLPEGHVGNSEVGHINLGAGRVVFQDLLRVNNAIADGTFFENTAFLEAIEHINKNNSDIHLAGLVGLGTVHSSVEHLYALLQLLQKNKVPSSRIKLHLFTDGRDSPPTSGKGYIAQLSERLERSNLGQIASISGRYYAMDRDNRWDRTGKAYQCLVGASDRKDTDPVAVLSKSYADNVTDEFVIPTIITDSSGTPIGRVTENDAFMFFNYRPDRARQLTKSFVLEDKDLKSLKTHSGEKAKFFDRSHKIKNLFFVSLTRYEKEIIVTKVAFEPEVVTMPLARVFSERNARQLHIAETEKYAHVTYFFNGGLEKPFRGEDRILVSSPKVGSYVEKPEMSTPEITKKLLAKLDESVYSFIVINYANADMVGHSGDIKATIKGIQAIDYQLGIISKAITSAGGGLIITADHGNAEEMINFRTGEPNTEHSLSPVPALFIFNELRGQNRQLPQGLLADIAPTILATLQIPKPSTMTGRSLL</sequence>
<dbReference type="SUPFAM" id="SSF53649">
    <property type="entry name" value="Alkaline phosphatase-like"/>
    <property type="match status" value="1"/>
</dbReference>
<feature type="binding site" evidence="9 13">
    <location>
        <position position="464"/>
    </location>
    <ligand>
        <name>Mn(2+)</name>
        <dbReference type="ChEBI" id="CHEBI:29035"/>
        <label>2</label>
    </ligand>
</feature>
<evidence type="ECO:0000313" key="16">
    <source>
        <dbReference type="EMBL" id="OGD87984.1"/>
    </source>
</evidence>